<protein>
    <submittedName>
        <fullName evidence="1">Uncharacterized protein</fullName>
    </submittedName>
</protein>
<name>A0A4Y2M2J5_ARAVE</name>
<reference evidence="1 2" key="1">
    <citation type="journal article" date="2019" name="Sci. Rep.">
        <title>Orb-weaving spider Araneus ventricosus genome elucidates the spidroin gene catalogue.</title>
        <authorList>
            <person name="Kono N."/>
            <person name="Nakamura H."/>
            <person name="Ohtoshi R."/>
            <person name="Moran D.A.P."/>
            <person name="Shinohara A."/>
            <person name="Yoshida Y."/>
            <person name="Fujiwara M."/>
            <person name="Mori M."/>
            <person name="Tomita M."/>
            <person name="Arakawa K."/>
        </authorList>
    </citation>
    <scope>NUCLEOTIDE SEQUENCE [LARGE SCALE GENOMIC DNA]</scope>
</reference>
<sequence length="142" mass="16242">MTWPRSGPLDVRESLALSTSYAIRDEDTQHSTRLMDAKDLKSSLAYSMKYEATGTVSKTSRHVRSMGTEDHTSRERDDKFEFFFNRLEKLLNSSVSGRKNTPQRNRTSPWKCNRRGTCRGVAITSNTENNKWLSCRGEGCLL</sequence>
<organism evidence="1 2">
    <name type="scientific">Araneus ventricosus</name>
    <name type="common">Orbweaver spider</name>
    <name type="synonym">Epeira ventricosa</name>
    <dbReference type="NCBI Taxonomy" id="182803"/>
    <lineage>
        <taxon>Eukaryota</taxon>
        <taxon>Metazoa</taxon>
        <taxon>Ecdysozoa</taxon>
        <taxon>Arthropoda</taxon>
        <taxon>Chelicerata</taxon>
        <taxon>Arachnida</taxon>
        <taxon>Araneae</taxon>
        <taxon>Araneomorphae</taxon>
        <taxon>Entelegynae</taxon>
        <taxon>Araneoidea</taxon>
        <taxon>Araneidae</taxon>
        <taxon>Araneus</taxon>
    </lineage>
</organism>
<evidence type="ECO:0000313" key="1">
    <source>
        <dbReference type="EMBL" id="GBN21191.1"/>
    </source>
</evidence>
<gene>
    <name evidence="1" type="ORF">AVEN_184212_1</name>
</gene>
<accession>A0A4Y2M2J5</accession>
<evidence type="ECO:0000313" key="2">
    <source>
        <dbReference type="Proteomes" id="UP000499080"/>
    </source>
</evidence>
<dbReference type="EMBL" id="BGPR01006704">
    <property type="protein sequence ID" value="GBN21191.1"/>
    <property type="molecule type" value="Genomic_DNA"/>
</dbReference>
<dbReference type="AlphaFoldDB" id="A0A4Y2M2J5"/>
<comment type="caution">
    <text evidence="1">The sequence shown here is derived from an EMBL/GenBank/DDBJ whole genome shotgun (WGS) entry which is preliminary data.</text>
</comment>
<proteinExistence type="predicted"/>
<dbReference type="Proteomes" id="UP000499080">
    <property type="component" value="Unassembled WGS sequence"/>
</dbReference>
<keyword evidence="2" id="KW-1185">Reference proteome</keyword>